<dbReference type="InterPro" id="IPR001128">
    <property type="entry name" value="Cyt_P450"/>
</dbReference>
<name>A0A2H4RC13_9ACTN</name>
<reference evidence="12" key="1">
    <citation type="submission" date="2017-09" db="EMBL/GenBank/DDBJ databases">
        <title>Overexpression of SARP Promote the Production of Pentaketide-type Ansamycins in Micromonospora sp. HK160111.</title>
        <authorList>
            <person name="Li W."/>
            <person name="Wang H."/>
        </authorList>
    </citation>
    <scope>NUCLEOTIDE SEQUENCE</scope>
    <source>
        <strain evidence="12">HK160111</strain>
    </source>
</reference>
<feature type="compositionally biased region" description="Basic and acidic residues" evidence="11">
    <location>
        <begin position="13"/>
        <end position="26"/>
    </location>
</feature>
<gene>
    <name evidence="12" type="primary">mas15</name>
</gene>
<evidence type="ECO:0000256" key="8">
    <source>
        <dbReference type="ARBA" id="ARBA00023194"/>
    </source>
</evidence>
<dbReference type="Pfam" id="PF00067">
    <property type="entry name" value="p450"/>
    <property type="match status" value="1"/>
</dbReference>
<comment type="pathway">
    <text evidence="9">Antibiotic biosynthesis; mycinamicin biosynthesis.</text>
</comment>
<dbReference type="InterPro" id="IPR017972">
    <property type="entry name" value="Cyt_P450_CS"/>
</dbReference>
<evidence type="ECO:0000256" key="5">
    <source>
        <dbReference type="ARBA" id="ARBA00023002"/>
    </source>
</evidence>
<keyword evidence="3 10" id="KW-0479">Metal-binding</keyword>
<evidence type="ECO:0000256" key="2">
    <source>
        <dbReference type="ARBA" id="ARBA00022617"/>
    </source>
</evidence>
<evidence type="ECO:0000256" key="4">
    <source>
        <dbReference type="ARBA" id="ARBA00022857"/>
    </source>
</evidence>
<dbReference type="PANTHER" id="PTHR46696">
    <property type="entry name" value="P450, PUTATIVE (EUROFUNG)-RELATED"/>
    <property type="match status" value="1"/>
</dbReference>
<evidence type="ECO:0000256" key="6">
    <source>
        <dbReference type="ARBA" id="ARBA00023004"/>
    </source>
</evidence>
<feature type="region of interest" description="Disordered" evidence="11">
    <location>
        <begin position="1"/>
        <end position="29"/>
    </location>
</feature>
<evidence type="ECO:0000256" key="7">
    <source>
        <dbReference type="ARBA" id="ARBA00023033"/>
    </source>
</evidence>
<dbReference type="CDD" id="cd11030">
    <property type="entry name" value="CYP105-like"/>
    <property type="match status" value="1"/>
</dbReference>
<comment type="similarity">
    <text evidence="1 10">Belongs to the cytochrome P450 family.</text>
</comment>
<keyword evidence="6 10" id="KW-0408">Iron</keyword>
<accession>A0A2H4RC13</accession>
<dbReference type="PRINTS" id="PR00385">
    <property type="entry name" value="P450"/>
</dbReference>
<evidence type="ECO:0000256" key="9">
    <source>
        <dbReference type="ARBA" id="ARBA00060683"/>
    </source>
</evidence>
<dbReference type="GO" id="GO:0005506">
    <property type="term" value="F:iron ion binding"/>
    <property type="evidence" value="ECO:0007669"/>
    <property type="project" value="InterPro"/>
</dbReference>
<proteinExistence type="inferred from homology"/>
<dbReference type="FunFam" id="1.10.630.10:FF:000018">
    <property type="entry name" value="Cytochrome P450 monooxygenase"/>
    <property type="match status" value="1"/>
</dbReference>
<sequence length="396" mass="44832">MTDQLSEPMTIPTRRDDPLQPPDRLRRPMPITRLSFPDGHLGWLVTRHSTARQVLSDPRFSARQELVHFPVPLPISQRTEPADPGWLVRMDPPDHTRYRRLLQGQFTTRRLRQLTPRVEKLAEEHLDAMERLGPPVDLVEAYALPIPSLVICELLGVPYADREEFQHHTAMLTRLNTTTDGMMAAVQALGAYVHQLVGRKRAEAGDDLLSGLVHSGELTDEELTNIAMLLLITGHETTAHMIAHGVYALLRHDDQLRALREDPALIDRTVEELLRHLAIVQTGISRAALEDVELEGELVRAGETVTVWISNVNRDPDVFDDPDRMDITRVATGHMSFGHGLHQCMGQPLARIEMRTAYQALFQRFPTLRLAVPPDEIPMRNEMAVYGVQRLPVAWD</sequence>
<dbReference type="InterPro" id="IPR002397">
    <property type="entry name" value="Cyt_P450_B"/>
</dbReference>
<evidence type="ECO:0000313" key="12">
    <source>
        <dbReference type="EMBL" id="ATY46598.1"/>
    </source>
</evidence>
<dbReference type="GO" id="GO:0017000">
    <property type="term" value="P:antibiotic biosynthetic process"/>
    <property type="evidence" value="ECO:0007669"/>
    <property type="project" value="UniProtKB-KW"/>
</dbReference>
<keyword evidence="7 10" id="KW-0503">Monooxygenase</keyword>
<dbReference type="Gene3D" id="1.10.630.10">
    <property type="entry name" value="Cytochrome P450"/>
    <property type="match status" value="1"/>
</dbReference>
<protein>
    <submittedName>
        <fullName evidence="12">Cytochrome P450</fullName>
    </submittedName>
</protein>
<evidence type="ECO:0000256" key="1">
    <source>
        <dbReference type="ARBA" id="ARBA00010617"/>
    </source>
</evidence>
<keyword evidence="5 10" id="KW-0560">Oxidoreductase</keyword>
<dbReference type="GO" id="GO:0020037">
    <property type="term" value="F:heme binding"/>
    <property type="evidence" value="ECO:0007669"/>
    <property type="project" value="InterPro"/>
</dbReference>
<evidence type="ECO:0000256" key="3">
    <source>
        <dbReference type="ARBA" id="ARBA00022723"/>
    </source>
</evidence>
<keyword evidence="8" id="KW-0045">Antibiotic biosynthesis</keyword>
<dbReference type="EMBL" id="MG018799">
    <property type="protein sequence ID" value="ATY46598.1"/>
    <property type="molecule type" value="Genomic_DNA"/>
</dbReference>
<keyword evidence="4" id="KW-0521">NADP</keyword>
<dbReference type="PANTHER" id="PTHR46696:SF1">
    <property type="entry name" value="CYTOCHROME P450 YJIB-RELATED"/>
    <property type="match status" value="1"/>
</dbReference>
<dbReference type="InterPro" id="IPR036396">
    <property type="entry name" value="Cyt_P450_sf"/>
</dbReference>
<evidence type="ECO:0000256" key="11">
    <source>
        <dbReference type="SAM" id="MobiDB-lite"/>
    </source>
</evidence>
<dbReference type="GO" id="GO:0004497">
    <property type="term" value="F:monooxygenase activity"/>
    <property type="evidence" value="ECO:0007669"/>
    <property type="project" value="UniProtKB-KW"/>
</dbReference>
<evidence type="ECO:0000256" key="10">
    <source>
        <dbReference type="RuleBase" id="RU000461"/>
    </source>
</evidence>
<dbReference type="AlphaFoldDB" id="A0A2H4RC13"/>
<dbReference type="GO" id="GO:0016705">
    <property type="term" value="F:oxidoreductase activity, acting on paired donors, with incorporation or reduction of molecular oxygen"/>
    <property type="evidence" value="ECO:0007669"/>
    <property type="project" value="InterPro"/>
</dbReference>
<dbReference type="PROSITE" id="PS00086">
    <property type="entry name" value="CYTOCHROME_P450"/>
    <property type="match status" value="1"/>
</dbReference>
<keyword evidence="2 10" id="KW-0349">Heme</keyword>
<organism evidence="12">
    <name type="scientific">Micromonospora sp. HK160111</name>
    <dbReference type="NCBI Taxonomy" id="1245497"/>
    <lineage>
        <taxon>Bacteria</taxon>
        <taxon>Bacillati</taxon>
        <taxon>Actinomycetota</taxon>
        <taxon>Actinomycetes</taxon>
        <taxon>Micromonosporales</taxon>
        <taxon>Micromonosporaceae</taxon>
        <taxon>Micromonospora</taxon>
    </lineage>
</organism>
<dbReference type="SUPFAM" id="SSF48264">
    <property type="entry name" value="Cytochrome P450"/>
    <property type="match status" value="1"/>
</dbReference>
<dbReference type="PRINTS" id="PR00359">
    <property type="entry name" value="BP450"/>
</dbReference>